<sequence>MKKWLVVIGILLSIVGCSSSKTAGIKIEGQTQTVLYGDERMGDKFSIDDISTVDTNGHPRAVVKLSNKTSVDQTIQYRFYWYDEQGLEVNTKQAPWRRAFYVVMKLLPSLRCLLIQMVKNSVCSCAELMINFHKLET</sequence>
<protein>
    <submittedName>
        <fullName evidence="2">YcfL protein</fullName>
    </submittedName>
</protein>
<keyword evidence="1" id="KW-0732">Signal</keyword>
<dbReference type="Pfam" id="PF07233">
    <property type="entry name" value="DUF1425"/>
    <property type="match status" value="1"/>
</dbReference>
<dbReference type="Gene3D" id="2.60.40.3230">
    <property type="match status" value="1"/>
</dbReference>
<dbReference type="Proteomes" id="UP000029224">
    <property type="component" value="Unassembled WGS sequence"/>
</dbReference>
<organism evidence="2 3">
    <name type="scientific">Vibrio maritimus</name>
    <dbReference type="NCBI Taxonomy" id="990268"/>
    <lineage>
        <taxon>Bacteria</taxon>
        <taxon>Pseudomonadati</taxon>
        <taxon>Pseudomonadota</taxon>
        <taxon>Gammaproteobacteria</taxon>
        <taxon>Vibrionales</taxon>
        <taxon>Vibrionaceae</taxon>
        <taxon>Vibrio</taxon>
    </lineage>
</organism>
<evidence type="ECO:0000313" key="2">
    <source>
        <dbReference type="EMBL" id="GAL38038.1"/>
    </source>
</evidence>
<name>A0A090TFI2_9VIBR</name>
<feature type="signal peptide" evidence="1">
    <location>
        <begin position="1"/>
        <end position="23"/>
    </location>
</feature>
<dbReference type="CDD" id="cd09030">
    <property type="entry name" value="DUF1425"/>
    <property type="match status" value="1"/>
</dbReference>
<dbReference type="InterPro" id="IPR010824">
    <property type="entry name" value="DUF1425"/>
</dbReference>
<gene>
    <name evidence="2" type="ORF">JCM19240_3775</name>
</gene>
<dbReference type="InterPro" id="IPR038483">
    <property type="entry name" value="YcfL-like_sf"/>
</dbReference>
<dbReference type="PROSITE" id="PS51257">
    <property type="entry name" value="PROKAR_LIPOPROTEIN"/>
    <property type="match status" value="1"/>
</dbReference>
<comment type="caution">
    <text evidence="2">The sequence shown here is derived from an EMBL/GenBank/DDBJ whole genome shotgun (WGS) entry which is preliminary data.</text>
</comment>
<evidence type="ECO:0000313" key="3">
    <source>
        <dbReference type="Proteomes" id="UP000029224"/>
    </source>
</evidence>
<proteinExistence type="predicted"/>
<reference evidence="2 3" key="2">
    <citation type="submission" date="2014-09" db="EMBL/GenBank/DDBJ databases">
        <authorList>
            <consortium name="NBRP consortium"/>
            <person name="Sawabe T."/>
            <person name="Meirelles P."/>
            <person name="Nakanishi M."/>
            <person name="Sayaka M."/>
            <person name="Hattori M."/>
            <person name="Ohkuma M."/>
        </authorList>
    </citation>
    <scope>NUCLEOTIDE SEQUENCE [LARGE SCALE GENOMIC DNA]</scope>
    <source>
        <strain evidence="2 3">JCM 19240</strain>
    </source>
</reference>
<accession>A0A090TFI2</accession>
<keyword evidence="3" id="KW-1185">Reference proteome</keyword>
<reference evidence="2 3" key="1">
    <citation type="submission" date="2014-09" db="EMBL/GenBank/DDBJ databases">
        <title>Vibrio maritimus JCM 19240. (C210) whole genome shotgun sequence.</title>
        <authorList>
            <person name="Sawabe T."/>
            <person name="Meirelles P."/>
            <person name="Nakanishi M."/>
            <person name="Sayaka M."/>
            <person name="Hattori M."/>
            <person name="Ohkuma M."/>
        </authorList>
    </citation>
    <scope>NUCLEOTIDE SEQUENCE [LARGE SCALE GENOMIC DNA]</scope>
    <source>
        <strain evidence="2 3">JCM 19240</strain>
    </source>
</reference>
<dbReference type="AlphaFoldDB" id="A0A090TFI2"/>
<evidence type="ECO:0000256" key="1">
    <source>
        <dbReference type="SAM" id="SignalP"/>
    </source>
</evidence>
<dbReference type="EMBL" id="BBMT01000025">
    <property type="protein sequence ID" value="GAL38038.1"/>
    <property type="molecule type" value="Genomic_DNA"/>
</dbReference>
<feature type="chain" id="PRO_5001865266" evidence="1">
    <location>
        <begin position="24"/>
        <end position="137"/>
    </location>
</feature>